<keyword evidence="1" id="KW-0456">Lyase</keyword>
<dbReference type="OrthoDB" id="9804145at2"/>
<dbReference type="InterPro" id="IPR027417">
    <property type="entry name" value="P-loop_NTPase"/>
</dbReference>
<dbReference type="PANTHER" id="PTHR12935">
    <property type="entry name" value="GAMMA-GLUTAMYLCYCLOTRANSFERASE"/>
    <property type="match status" value="1"/>
</dbReference>
<organism evidence="6 7">
    <name type="scientific">Gemmobacter aquaticus</name>
    <dbReference type="NCBI Taxonomy" id="490185"/>
    <lineage>
        <taxon>Bacteria</taxon>
        <taxon>Pseudomonadati</taxon>
        <taxon>Pseudomonadota</taxon>
        <taxon>Alphaproteobacteria</taxon>
        <taxon>Rhodobacterales</taxon>
        <taxon>Paracoccaceae</taxon>
        <taxon>Gemmobacter</taxon>
    </lineage>
</organism>
<dbReference type="SUPFAM" id="SSF52540">
    <property type="entry name" value="P-loop containing nucleoside triphosphate hydrolases"/>
    <property type="match status" value="1"/>
</dbReference>
<dbReference type="Proteomes" id="UP000598196">
    <property type="component" value="Unassembled WGS sequence"/>
</dbReference>
<feature type="active site" description="Proton acceptor" evidence="2">
    <location>
        <position position="84"/>
    </location>
</feature>
<dbReference type="InterPro" id="IPR036568">
    <property type="entry name" value="GGCT-like_sf"/>
</dbReference>
<protein>
    <submittedName>
        <fullName evidence="6">Type III restriction endonuclease subunit R</fullName>
    </submittedName>
</protein>
<evidence type="ECO:0000256" key="2">
    <source>
        <dbReference type="PIRSR" id="PIRSR617939-1"/>
    </source>
</evidence>
<dbReference type="CDD" id="cd06661">
    <property type="entry name" value="GGCT_like"/>
    <property type="match status" value="1"/>
</dbReference>
<comment type="caution">
    <text evidence="6">The sequence shown here is derived from an EMBL/GenBank/DDBJ whole genome shotgun (WGS) entry which is preliminary data.</text>
</comment>
<dbReference type="InterPro" id="IPR013024">
    <property type="entry name" value="GGCT-like"/>
</dbReference>
<accession>A0A918DEH9</accession>
<dbReference type="Pfam" id="PF04851">
    <property type="entry name" value="ResIII"/>
    <property type="match status" value="1"/>
</dbReference>
<sequence>MVSDHIVTFAYGSNMPTSRIRERCPSATAMGVAELRGYEVRWHKASKDGSGKADIVQSDKPGSSVFGVLYRIALGEKPALDRAEGLGHGYKEVQLTVLLHGQDVSVTAYKATDIDPQLTPYSWYKALAVAGAKQHKLPVAYIEQLEAAPAIEDPDTERHKTNMALVDATAGSTPITASPRRPGVVSSQGMRLHFEPDLDYQQQAIEAVCDLFRGQEINRTEFTVTRAAAGGGQGELGLEENALGIGNRLTLLDDEIVSNLRDIQLRNGLPPSATVSSGDFTVEMETGTGKTYVYLRTIFELNKRFGFTKFMIVVPSVAIKEGVYKTLEITEAHFKSLYSGQPFDYFLYDSSKPGDIRSFATSSTIQIMVVTVGAINKKDVNNLYKPNEKVGGEMPVDLIRATRPVLIVDEPQSVDGGLEGQGKKALDAMHPLCTLRYSATHVDKHNMVYRLDAVDAYERKLVKQIEVASMEVEGGHNKAFVRFLSASNTRGSITAKVELDVQRNGKVRRETVTVQDGDHLEETTGREIYRDVRIGEIRVGGDALLEVKTPGSEEFLRPGQAIGDVDPDGIKRLMIRKTIIEHLEKEKRLAPLGIKVLSLFFIDAVQHYRSYDEDGNPVKGKYALMFEEEYRRAAKLPDFKSLFEGIDLISDAEEVHDGYFSIDKSRRWTDTAENNQANRDNAERAYNLIMKEKEKLLSFDKKLKFIFSHSALKEGWDNPNVFQICTLRDIGTERERRQTIGRGLRLAVKSKGEDKGHRVRGFEINTLTVIATESYEEFAENLQKEIEKDTGIRFGIVEKHQFASIPITKEDGSTAQLGFEESAAIFQHLEAKGYVDAKGQVQDALKTALKSGKVELPEAFQAQHVAIKDILRKLAGKLDIKNAAERVKVNTRAAVLSGDEFRSLWDRIKHKTTYRVQFDNEKLIQDCTKAISEAAPISKARIRIRKAGLSIGQSGVEAKERDKNSSSIVTIEEGDIVLPDVITDLQDRTQLTRRSIVEILRKSNRLADFKRNPQAFIELVGETINRTKRQALVDGIRYQRIGEEAYYAQELFEQEELMGYMKNMVTDTTKSVYEHVVYDSGVERTFAEQLEKNTAVKVFAKLPGWFKVPTPLGSYNPDWAILVEEEGAERLYFVVETKDSLFTDDLRSSEAAKIDCGKAHFRALSEGNDGVRYIKARTVDNIFEGAN</sequence>
<dbReference type="Gene3D" id="3.10.490.10">
    <property type="entry name" value="Gamma-glutamyl cyclotransferase-like"/>
    <property type="match status" value="1"/>
</dbReference>
<dbReference type="GO" id="GO:0003677">
    <property type="term" value="F:DNA binding"/>
    <property type="evidence" value="ECO:0007669"/>
    <property type="project" value="InterPro"/>
</dbReference>
<evidence type="ECO:0000313" key="6">
    <source>
        <dbReference type="EMBL" id="GGO38733.1"/>
    </source>
</evidence>
<dbReference type="GO" id="GO:0003839">
    <property type="term" value="F:gamma-glutamylcyclotransferase activity"/>
    <property type="evidence" value="ECO:0007669"/>
    <property type="project" value="InterPro"/>
</dbReference>
<evidence type="ECO:0000259" key="4">
    <source>
        <dbReference type="Pfam" id="PF04851"/>
    </source>
</evidence>
<feature type="binding site" evidence="3">
    <location>
        <position position="124"/>
    </location>
    <ligand>
        <name>substrate</name>
    </ligand>
</feature>
<keyword evidence="6" id="KW-0378">Hydrolase</keyword>
<name>A0A918DEH9_9RHOB</name>
<proteinExistence type="predicted"/>
<feature type="domain" description="Helicase/UvrB N-terminal" evidence="4">
    <location>
        <begin position="199"/>
        <end position="440"/>
    </location>
</feature>
<reference evidence="6 7" key="1">
    <citation type="journal article" date="2014" name="Int. J. Syst. Evol. Microbiol.">
        <title>Complete genome sequence of Corynebacterium casei LMG S-19264T (=DSM 44701T), isolated from a smear-ripened cheese.</title>
        <authorList>
            <consortium name="US DOE Joint Genome Institute (JGI-PGF)"/>
            <person name="Walter F."/>
            <person name="Albersmeier A."/>
            <person name="Kalinowski J."/>
            <person name="Ruckert C."/>
        </authorList>
    </citation>
    <scope>NUCLEOTIDE SEQUENCE [LARGE SCALE GENOMIC DNA]</scope>
    <source>
        <strain evidence="6 7">CGMCC 1.7029</strain>
    </source>
</reference>
<evidence type="ECO:0000259" key="5">
    <source>
        <dbReference type="Pfam" id="PF19778"/>
    </source>
</evidence>
<gene>
    <name evidence="6" type="primary">res</name>
    <name evidence="6" type="ORF">GCM10010991_36460</name>
</gene>
<dbReference type="InterPro" id="IPR017939">
    <property type="entry name" value="G-Glutamylcylcotransferase"/>
</dbReference>
<dbReference type="GO" id="GO:0005524">
    <property type="term" value="F:ATP binding"/>
    <property type="evidence" value="ECO:0007669"/>
    <property type="project" value="InterPro"/>
</dbReference>
<evidence type="ECO:0000256" key="3">
    <source>
        <dbReference type="PIRSR" id="PIRSR617939-2"/>
    </source>
</evidence>
<dbReference type="PANTHER" id="PTHR12935:SF0">
    <property type="entry name" value="GAMMA-GLUTAMYLCYCLOTRANSFERASE"/>
    <property type="match status" value="1"/>
</dbReference>
<dbReference type="SUPFAM" id="SSF110857">
    <property type="entry name" value="Gamma-glutamyl cyclotransferase-like"/>
    <property type="match status" value="1"/>
</dbReference>
<keyword evidence="7" id="KW-1185">Reference proteome</keyword>
<dbReference type="AlphaFoldDB" id="A0A918DEH9"/>
<evidence type="ECO:0000256" key="1">
    <source>
        <dbReference type="ARBA" id="ARBA00023239"/>
    </source>
</evidence>
<keyword evidence="6" id="KW-0540">Nuclease</keyword>
<dbReference type="InterPro" id="IPR006935">
    <property type="entry name" value="Helicase/UvrB_N"/>
</dbReference>
<feature type="domain" description="Type III restriction enzyme C-terminal endonuclease" evidence="5">
    <location>
        <begin position="1070"/>
        <end position="1175"/>
    </location>
</feature>
<dbReference type="Gene3D" id="3.40.50.300">
    <property type="entry name" value="P-loop containing nucleotide triphosphate hydrolases"/>
    <property type="match status" value="2"/>
</dbReference>
<keyword evidence="6" id="KW-0255">Endonuclease</keyword>
<dbReference type="EMBL" id="BMLP01000013">
    <property type="protein sequence ID" value="GGO38733.1"/>
    <property type="molecule type" value="Genomic_DNA"/>
</dbReference>
<dbReference type="GO" id="GO:0015668">
    <property type="term" value="F:type III site-specific deoxyribonuclease activity"/>
    <property type="evidence" value="ECO:0007669"/>
    <property type="project" value="InterPro"/>
</dbReference>
<dbReference type="Pfam" id="PF19778">
    <property type="entry name" value="RE_endonuc"/>
    <property type="match status" value="1"/>
</dbReference>
<dbReference type="RefSeq" id="WP_146284637.1">
    <property type="nucleotide sequence ID" value="NZ_BMLP01000013.1"/>
</dbReference>
<evidence type="ECO:0000313" key="7">
    <source>
        <dbReference type="Proteomes" id="UP000598196"/>
    </source>
</evidence>
<dbReference type="Pfam" id="PF13772">
    <property type="entry name" value="AIG2_2"/>
    <property type="match status" value="1"/>
</dbReference>
<dbReference type="InterPro" id="IPR045572">
    <property type="entry name" value="RE_endonuc_C"/>
</dbReference>